<feature type="transmembrane region" description="Helical" evidence="1">
    <location>
        <begin position="54"/>
        <end position="77"/>
    </location>
</feature>
<dbReference type="OrthoDB" id="5402100at2"/>
<evidence type="ECO:0000313" key="2">
    <source>
        <dbReference type="EMBL" id="PPE69109.1"/>
    </source>
</evidence>
<keyword evidence="1" id="KW-0472">Membrane</keyword>
<evidence type="ECO:0000256" key="1">
    <source>
        <dbReference type="SAM" id="Phobius"/>
    </source>
</evidence>
<protein>
    <recommendedName>
        <fullName evidence="6">SdpI/YhfL family protein</fullName>
    </recommendedName>
</protein>
<name>A0A2S5T2G0_9BURK</name>
<feature type="transmembrane region" description="Helical" evidence="1">
    <location>
        <begin position="83"/>
        <end position="105"/>
    </location>
</feature>
<comment type="caution">
    <text evidence="2">The sequence shown here is derived from an EMBL/GenBank/DDBJ whole genome shotgun (WGS) entry which is preliminary data.</text>
</comment>
<dbReference type="EMBL" id="SLXF01000003">
    <property type="protein sequence ID" value="TCP08285.1"/>
    <property type="molecule type" value="Genomic_DNA"/>
</dbReference>
<reference evidence="2 4" key="1">
    <citation type="submission" date="2018-02" db="EMBL/GenBank/DDBJ databases">
        <title>Reclassifiation of [Polyangium] brachysporum DSM 7029 as Guopingzhaonella breviflexa gen. nov., sp. nov., a member of the family Comamonadaceae.</title>
        <authorList>
            <person name="Tang B."/>
        </authorList>
    </citation>
    <scope>NUCLEOTIDE SEQUENCE [LARGE SCALE GENOMIC DNA]</scope>
    <source>
        <strain evidence="2 4">DSM 15344</strain>
    </source>
</reference>
<dbReference type="EMBL" id="PSNY01000015">
    <property type="protein sequence ID" value="PPE69109.1"/>
    <property type="molecule type" value="Genomic_DNA"/>
</dbReference>
<feature type="transmembrane region" description="Helical" evidence="1">
    <location>
        <begin position="6"/>
        <end position="25"/>
    </location>
</feature>
<gene>
    <name evidence="2" type="ORF">C1702_13760</name>
    <name evidence="3" type="ORF">EV676_103318</name>
</gene>
<keyword evidence="1" id="KW-1133">Transmembrane helix</keyword>
<reference evidence="3 5" key="2">
    <citation type="submission" date="2019-03" db="EMBL/GenBank/DDBJ databases">
        <title>Genomic Encyclopedia of Type Strains, Phase IV (KMG-IV): sequencing the most valuable type-strain genomes for metagenomic binning, comparative biology and taxonomic classification.</title>
        <authorList>
            <person name="Goeker M."/>
        </authorList>
    </citation>
    <scope>NUCLEOTIDE SEQUENCE [LARGE SCALE GENOMIC DNA]</scope>
    <source>
        <strain evidence="3 5">DSM 15264</strain>
    </source>
</reference>
<dbReference type="RefSeq" id="WP_104358286.1">
    <property type="nucleotide sequence ID" value="NZ_CALFFA010000006.1"/>
</dbReference>
<keyword evidence="1" id="KW-0812">Transmembrane</keyword>
<dbReference type="AlphaFoldDB" id="A0A2S5T2G0"/>
<dbReference type="Proteomes" id="UP000239406">
    <property type="component" value="Unassembled WGS sequence"/>
</dbReference>
<evidence type="ECO:0000313" key="4">
    <source>
        <dbReference type="Proteomes" id="UP000239406"/>
    </source>
</evidence>
<keyword evidence="4" id="KW-1185">Reference proteome</keyword>
<dbReference type="Proteomes" id="UP000294772">
    <property type="component" value="Unassembled WGS sequence"/>
</dbReference>
<evidence type="ECO:0000313" key="5">
    <source>
        <dbReference type="Proteomes" id="UP000294772"/>
    </source>
</evidence>
<accession>A0A2S5T2G0</accession>
<evidence type="ECO:0000313" key="3">
    <source>
        <dbReference type="EMBL" id="TCP08285.1"/>
    </source>
</evidence>
<organism evidence="2 4">
    <name type="scientific">Caldimonas thermodepolymerans</name>
    <dbReference type="NCBI Taxonomy" id="215580"/>
    <lineage>
        <taxon>Bacteria</taxon>
        <taxon>Pseudomonadati</taxon>
        <taxon>Pseudomonadota</taxon>
        <taxon>Betaproteobacteria</taxon>
        <taxon>Burkholderiales</taxon>
        <taxon>Sphaerotilaceae</taxon>
        <taxon>Caldimonas</taxon>
    </lineage>
</organism>
<sequence length="112" mass="12141">MQLHPTVLLAWLLLLLGIALAALCLKRAWTIIVRRNFAEVAVRRGQPPRDPERWAPYAAGIHLVCGALMTGAVLAALLGLAPYATWTGTIGLTLWGYLLALHLLARAAHRSA</sequence>
<proteinExistence type="predicted"/>
<evidence type="ECO:0008006" key="6">
    <source>
        <dbReference type="Google" id="ProtNLM"/>
    </source>
</evidence>